<dbReference type="RefSeq" id="XP_050560090.1">
    <property type="nucleotide sequence ID" value="XM_050704133.1"/>
</dbReference>
<sequence length="208" mass="23281">MKLFILVGVTILSCLSTSLAENNQKQSKVTATVLLYCDDKGNKIVATGHVPKEVAKIIKKSMAKYGKIEIVPAYKDTKGVPPIDKAIHIIKAKYKRVFVENVPKTVIAKIMAQKIMKMLGKTNNVKHYNVSEHTKSVASLTKAVLNKNLDSIPKHFNITPMIVNSFVPNTVYYAIDSKEHPVLHKYSHFKDLVVKMSSAWKKIKSVFS</sequence>
<reference evidence="3" key="1">
    <citation type="submission" date="2025-08" db="UniProtKB">
        <authorList>
            <consortium name="RefSeq"/>
        </authorList>
    </citation>
    <scope>IDENTIFICATION</scope>
    <source>
        <tissue evidence="3">Whole larval tissue</tissue>
    </source>
</reference>
<feature type="signal peptide" evidence="1">
    <location>
        <begin position="1"/>
        <end position="20"/>
    </location>
</feature>
<accession>A0A9R0F5S3</accession>
<dbReference type="AlphaFoldDB" id="A0A9R0F5S3"/>
<name>A0A9R0F5S3_SPOFR</name>
<evidence type="ECO:0000313" key="2">
    <source>
        <dbReference type="Proteomes" id="UP000829999"/>
    </source>
</evidence>
<dbReference type="OrthoDB" id="7463589at2759"/>
<keyword evidence="1" id="KW-0732">Signal</keyword>
<dbReference type="Proteomes" id="UP000829999">
    <property type="component" value="Chromosome 25"/>
</dbReference>
<protein>
    <submittedName>
        <fullName evidence="3">Uncharacterized protein LOC126912368</fullName>
    </submittedName>
</protein>
<dbReference type="GeneID" id="126912368"/>
<keyword evidence="2" id="KW-1185">Reference proteome</keyword>
<evidence type="ECO:0000313" key="3">
    <source>
        <dbReference type="RefSeq" id="XP_050560090.1"/>
    </source>
</evidence>
<organism evidence="2 3">
    <name type="scientific">Spodoptera frugiperda</name>
    <name type="common">Fall armyworm</name>
    <dbReference type="NCBI Taxonomy" id="7108"/>
    <lineage>
        <taxon>Eukaryota</taxon>
        <taxon>Metazoa</taxon>
        <taxon>Ecdysozoa</taxon>
        <taxon>Arthropoda</taxon>
        <taxon>Hexapoda</taxon>
        <taxon>Insecta</taxon>
        <taxon>Pterygota</taxon>
        <taxon>Neoptera</taxon>
        <taxon>Endopterygota</taxon>
        <taxon>Lepidoptera</taxon>
        <taxon>Glossata</taxon>
        <taxon>Ditrysia</taxon>
        <taxon>Noctuoidea</taxon>
        <taxon>Noctuidae</taxon>
        <taxon>Amphipyrinae</taxon>
        <taxon>Spodoptera</taxon>
    </lineage>
</organism>
<gene>
    <name evidence="3" type="primary">LOC126912368</name>
</gene>
<proteinExistence type="predicted"/>
<evidence type="ECO:0000256" key="1">
    <source>
        <dbReference type="SAM" id="SignalP"/>
    </source>
</evidence>
<feature type="chain" id="PRO_5040362068" evidence="1">
    <location>
        <begin position="21"/>
        <end position="208"/>
    </location>
</feature>